<feature type="signal peptide" evidence="6">
    <location>
        <begin position="1"/>
        <end position="27"/>
    </location>
</feature>
<evidence type="ECO:0000256" key="4">
    <source>
        <dbReference type="ARBA" id="ARBA00022825"/>
    </source>
</evidence>
<dbReference type="PROSITE" id="PS51892">
    <property type="entry name" value="SUBTILASE"/>
    <property type="match status" value="1"/>
</dbReference>
<keyword evidence="4 5" id="KW-0720">Serine protease</keyword>
<feature type="active site" description="Charge relay system" evidence="5">
    <location>
        <position position="200"/>
    </location>
</feature>
<evidence type="ECO:0000256" key="2">
    <source>
        <dbReference type="ARBA" id="ARBA00022670"/>
    </source>
</evidence>
<organism evidence="8 9">
    <name type="scientific">Eiseniibacteriota bacterium</name>
    <dbReference type="NCBI Taxonomy" id="2212470"/>
    <lineage>
        <taxon>Bacteria</taxon>
        <taxon>Candidatus Eiseniibacteriota</taxon>
    </lineage>
</organism>
<dbReference type="EMBL" id="JAGQHS010000011">
    <property type="protein sequence ID" value="MCA9754868.1"/>
    <property type="molecule type" value="Genomic_DNA"/>
</dbReference>
<evidence type="ECO:0000313" key="9">
    <source>
        <dbReference type="Proteomes" id="UP000739538"/>
    </source>
</evidence>
<dbReference type="Proteomes" id="UP000739538">
    <property type="component" value="Unassembled WGS sequence"/>
</dbReference>
<comment type="similarity">
    <text evidence="1 5">Belongs to the peptidase S8 family.</text>
</comment>
<dbReference type="InterPro" id="IPR000209">
    <property type="entry name" value="Peptidase_S8/S53_dom"/>
</dbReference>
<accession>A0A956SE11</accession>
<feature type="active site" description="Charge relay system" evidence="5">
    <location>
        <position position="345"/>
    </location>
</feature>
<dbReference type="PANTHER" id="PTHR43399">
    <property type="entry name" value="SUBTILISIN-RELATED"/>
    <property type="match status" value="1"/>
</dbReference>
<dbReference type="InterPro" id="IPR051048">
    <property type="entry name" value="Peptidase_S8/S53_subtilisin"/>
</dbReference>
<dbReference type="InterPro" id="IPR023827">
    <property type="entry name" value="Peptidase_S8_Asp-AS"/>
</dbReference>
<feature type="active site" description="Charge relay system" evidence="5">
    <location>
        <position position="151"/>
    </location>
</feature>
<dbReference type="Pfam" id="PF00082">
    <property type="entry name" value="Peptidase_S8"/>
    <property type="match status" value="1"/>
</dbReference>
<dbReference type="PANTHER" id="PTHR43399:SF4">
    <property type="entry name" value="CELL WALL-ASSOCIATED PROTEASE"/>
    <property type="match status" value="1"/>
</dbReference>
<proteinExistence type="inferred from homology"/>
<name>A0A956SE11_UNCEI</name>
<reference evidence="8" key="2">
    <citation type="journal article" date="2021" name="Microbiome">
        <title>Successional dynamics and alternative stable states in a saline activated sludge microbial community over 9 years.</title>
        <authorList>
            <person name="Wang Y."/>
            <person name="Ye J."/>
            <person name="Ju F."/>
            <person name="Liu L."/>
            <person name="Boyd J.A."/>
            <person name="Deng Y."/>
            <person name="Parks D.H."/>
            <person name="Jiang X."/>
            <person name="Yin X."/>
            <person name="Woodcroft B.J."/>
            <person name="Tyson G.W."/>
            <person name="Hugenholtz P."/>
            <person name="Polz M.F."/>
            <person name="Zhang T."/>
        </authorList>
    </citation>
    <scope>NUCLEOTIDE SEQUENCE</scope>
    <source>
        <strain evidence="8">HKST-UBA02</strain>
    </source>
</reference>
<dbReference type="PROSITE" id="PS00136">
    <property type="entry name" value="SUBTILASE_ASP"/>
    <property type="match status" value="1"/>
</dbReference>
<dbReference type="InterPro" id="IPR036852">
    <property type="entry name" value="Peptidase_S8/S53_dom_sf"/>
</dbReference>
<evidence type="ECO:0000256" key="5">
    <source>
        <dbReference type="PROSITE-ProRule" id="PRU01240"/>
    </source>
</evidence>
<keyword evidence="3 5" id="KW-0378">Hydrolase</keyword>
<gene>
    <name evidence="8" type="ORF">KDA27_03630</name>
</gene>
<evidence type="ECO:0000259" key="7">
    <source>
        <dbReference type="Pfam" id="PF00082"/>
    </source>
</evidence>
<dbReference type="Gene3D" id="3.40.50.200">
    <property type="entry name" value="Peptidase S8/S53 domain"/>
    <property type="match status" value="1"/>
</dbReference>
<evidence type="ECO:0000313" key="8">
    <source>
        <dbReference type="EMBL" id="MCA9754868.1"/>
    </source>
</evidence>
<feature type="domain" description="Peptidase S8/S53" evidence="7">
    <location>
        <begin position="142"/>
        <end position="368"/>
    </location>
</feature>
<dbReference type="GO" id="GO:0006508">
    <property type="term" value="P:proteolysis"/>
    <property type="evidence" value="ECO:0007669"/>
    <property type="project" value="UniProtKB-KW"/>
</dbReference>
<dbReference type="GO" id="GO:0004252">
    <property type="term" value="F:serine-type endopeptidase activity"/>
    <property type="evidence" value="ECO:0007669"/>
    <property type="project" value="UniProtKB-UniRule"/>
</dbReference>
<reference evidence="8" key="1">
    <citation type="submission" date="2020-04" db="EMBL/GenBank/DDBJ databases">
        <authorList>
            <person name="Zhang T."/>
        </authorList>
    </citation>
    <scope>NUCLEOTIDE SEQUENCE</scope>
    <source>
        <strain evidence="8">HKST-UBA02</strain>
    </source>
</reference>
<keyword evidence="2 5" id="KW-0645">Protease</keyword>
<dbReference type="InterPro" id="IPR015500">
    <property type="entry name" value="Peptidase_S8_subtilisin-rel"/>
</dbReference>
<comment type="caution">
    <text evidence="8">The sequence shown here is derived from an EMBL/GenBank/DDBJ whole genome shotgun (WGS) entry which is preliminary data.</text>
</comment>
<sequence length="504" mass="53505">MTPWKCRRFVVALAALATIMGASSSHADYEAEYDDSEIVVHLMGTVGIETINARWGTYTLDAFPEADLYLVAPEVPGQIPEISEQMESDPDIRSAHPNFVQDTPEGIRQLLIIAVGGEYVDYEDQFITERIGLDQAHAVTRGAGVTVAVLDTGVDPTHEALVGHLAPDGYDFVGNDSEPWEEANGLDDDGDTQVDEGYGHGTMVAGIVALVAPEATILPIRVLDDDARADAFVICKAIRYAAMHGADVINMSLGIPIEIEAIEAQIQFVEQSDILLVAGAGNQSRGDAPFFPAADERVLMVTAVDSLDTKADFADWGSSVDLSAPGTGVRSAFPEGQWALGAGCSFATPFVSGSAALVRAVAPNLSLQDWRLRVCGGTQPIDGLVGNAPYFGLLGDGRVYLPDAVLTPASTPEATSPVSWTAYPNPATNEVVFRAESDASGDDSAARSLEVFDGAGRRVALVAPSGASWRWNTEDDRGRLVPSGIYFIRPEGSARAALAIRVVR</sequence>
<keyword evidence="6" id="KW-0732">Signal</keyword>
<dbReference type="AlphaFoldDB" id="A0A956SE11"/>
<evidence type="ECO:0000256" key="1">
    <source>
        <dbReference type="ARBA" id="ARBA00011073"/>
    </source>
</evidence>
<evidence type="ECO:0000256" key="6">
    <source>
        <dbReference type="SAM" id="SignalP"/>
    </source>
</evidence>
<dbReference type="SUPFAM" id="SSF52743">
    <property type="entry name" value="Subtilisin-like"/>
    <property type="match status" value="1"/>
</dbReference>
<dbReference type="PRINTS" id="PR00723">
    <property type="entry name" value="SUBTILISIN"/>
</dbReference>
<feature type="chain" id="PRO_5037719734" evidence="6">
    <location>
        <begin position="28"/>
        <end position="504"/>
    </location>
</feature>
<evidence type="ECO:0000256" key="3">
    <source>
        <dbReference type="ARBA" id="ARBA00022801"/>
    </source>
</evidence>
<protein>
    <submittedName>
        <fullName evidence="8">S8 family peptidase</fullName>
    </submittedName>
</protein>